<name>A0A224YIC8_9ACAR</name>
<accession>A0A224YIC8</accession>
<reference evidence="2" key="1">
    <citation type="journal article" date="2017" name="Parasit. Vectors">
        <title>Sialotranscriptomics of Rhipicephalus zambeziensis reveals intricate expression profiles of secretory proteins and suggests tight temporal transcriptional regulation during blood-feeding.</title>
        <authorList>
            <person name="de Castro M.H."/>
            <person name="de Klerk D."/>
            <person name="Pienaar R."/>
            <person name="Rees D.J.G."/>
            <person name="Mans B.J."/>
        </authorList>
    </citation>
    <scope>NUCLEOTIDE SEQUENCE</scope>
    <source>
        <tissue evidence="2">Salivary glands</tissue>
    </source>
</reference>
<evidence type="ECO:0000313" key="2">
    <source>
        <dbReference type="EMBL" id="MAA13582.1"/>
    </source>
</evidence>
<protein>
    <submittedName>
        <fullName evidence="2">Uncharacterized protein</fullName>
    </submittedName>
</protein>
<proteinExistence type="predicted"/>
<feature type="transmembrane region" description="Helical" evidence="1">
    <location>
        <begin position="84"/>
        <end position="107"/>
    </location>
</feature>
<feature type="transmembrane region" description="Helical" evidence="1">
    <location>
        <begin position="53"/>
        <end position="78"/>
    </location>
</feature>
<feature type="transmembrane region" description="Helical" evidence="1">
    <location>
        <begin position="12"/>
        <end position="32"/>
    </location>
</feature>
<keyword evidence="1" id="KW-0472">Membrane</keyword>
<sequence length="111" mass="12208">MPVLVTVSSCCIVPWFPFSFDLFFNIVCYGLMRCMCFNAFHTFTATVSINSGFAACSSASICIINPFVACVFFLNFFLRCVGPALAFLHITVSGCFCVQILCVYLFAACVN</sequence>
<keyword evidence="1" id="KW-0812">Transmembrane</keyword>
<keyword evidence="1" id="KW-1133">Transmembrane helix</keyword>
<evidence type="ECO:0000256" key="1">
    <source>
        <dbReference type="SAM" id="Phobius"/>
    </source>
</evidence>
<organism evidence="2">
    <name type="scientific">Rhipicephalus zambeziensis</name>
    <dbReference type="NCBI Taxonomy" id="60191"/>
    <lineage>
        <taxon>Eukaryota</taxon>
        <taxon>Metazoa</taxon>
        <taxon>Ecdysozoa</taxon>
        <taxon>Arthropoda</taxon>
        <taxon>Chelicerata</taxon>
        <taxon>Arachnida</taxon>
        <taxon>Acari</taxon>
        <taxon>Parasitiformes</taxon>
        <taxon>Ixodida</taxon>
        <taxon>Ixodoidea</taxon>
        <taxon>Ixodidae</taxon>
        <taxon>Rhipicephalinae</taxon>
        <taxon>Rhipicephalus</taxon>
        <taxon>Rhipicephalus</taxon>
    </lineage>
</organism>
<dbReference type="EMBL" id="GFPF01002436">
    <property type="protein sequence ID" value="MAA13582.1"/>
    <property type="molecule type" value="Transcribed_RNA"/>
</dbReference>
<dbReference type="AlphaFoldDB" id="A0A224YIC8"/>